<evidence type="ECO:0000313" key="1">
    <source>
        <dbReference type="EMBL" id="SLN65861.1"/>
    </source>
</evidence>
<evidence type="ECO:0000313" key="2">
    <source>
        <dbReference type="Proteomes" id="UP000193570"/>
    </source>
</evidence>
<organism evidence="1 2">
    <name type="scientific">Roseivivax jejudonensis</name>
    <dbReference type="NCBI Taxonomy" id="1529041"/>
    <lineage>
        <taxon>Bacteria</taxon>
        <taxon>Pseudomonadati</taxon>
        <taxon>Pseudomonadota</taxon>
        <taxon>Alphaproteobacteria</taxon>
        <taxon>Rhodobacterales</taxon>
        <taxon>Roseobacteraceae</taxon>
        <taxon>Roseivivax</taxon>
    </lineage>
</organism>
<proteinExistence type="predicted"/>
<sequence>MPKIHRLPDRHADTEKITLNIGHVDLGRIDLLVREGFYTNRTDFIRTAIRNQLSTDARAVDQSVERHQFEMGLFDVTRADLEAARQRGETLHLRVLGLARIADDVPVELALETIGSLSVLGSLQASKDIKTALADRIT</sequence>
<dbReference type="InterPro" id="IPR041088">
    <property type="entry name" value="RHH_8"/>
</dbReference>
<dbReference type="Gene3D" id="1.10.1220.10">
    <property type="entry name" value="Met repressor-like"/>
    <property type="match status" value="1"/>
</dbReference>
<gene>
    <name evidence="1" type="ORF">ROJ8625_03369</name>
</gene>
<dbReference type="OrthoDB" id="5186443at2"/>
<dbReference type="EMBL" id="FWFK01000006">
    <property type="protein sequence ID" value="SLN65861.1"/>
    <property type="molecule type" value="Genomic_DNA"/>
</dbReference>
<dbReference type="InterPro" id="IPR013321">
    <property type="entry name" value="Arc_rbn_hlx_hlx"/>
</dbReference>
<dbReference type="PANTHER" id="PTHR36215">
    <property type="entry name" value="BLL4998 PROTEIN"/>
    <property type="match status" value="1"/>
</dbReference>
<dbReference type="AlphaFoldDB" id="A0A1X6ZZ83"/>
<protein>
    <submittedName>
        <fullName evidence="1">Uncharacterized protein</fullName>
    </submittedName>
</protein>
<dbReference type="PANTHER" id="PTHR36215:SF1">
    <property type="entry name" value="BLL4998 PROTEIN"/>
    <property type="match status" value="1"/>
</dbReference>
<dbReference type="RefSeq" id="WP_085793049.1">
    <property type="nucleotide sequence ID" value="NZ_FWFK01000006.1"/>
</dbReference>
<keyword evidence="2" id="KW-1185">Reference proteome</keyword>
<dbReference type="Proteomes" id="UP000193570">
    <property type="component" value="Unassembled WGS sequence"/>
</dbReference>
<dbReference type="SUPFAM" id="SSF47598">
    <property type="entry name" value="Ribbon-helix-helix"/>
    <property type="match status" value="1"/>
</dbReference>
<accession>A0A1X6ZZ83</accession>
<reference evidence="1 2" key="1">
    <citation type="submission" date="2017-03" db="EMBL/GenBank/DDBJ databases">
        <authorList>
            <person name="Afonso C.L."/>
            <person name="Miller P.J."/>
            <person name="Scott M.A."/>
            <person name="Spackman E."/>
            <person name="Goraichik I."/>
            <person name="Dimitrov K.M."/>
            <person name="Suarez D.L."/>
            <person name="Swayne D.E."/>
        </authorList>
    </citation>
    <scope>NUCLEOTIDE SEQUENCE [LARGE SCALE GENOMIC DNA]</scope>
    <source>
        <strain evidence="1 2">CECT 8625</strain>
    </source>
</reference>
<dbReference type="CDD" id="cd22231">
    <property type="entry name" value="RHH_NikR_HicB-like"/>
    <property type="match status" value="1"/>
</dbReference>
<name>A0A1X6ZZ83_9RHOB</name>
<dbReference type="GO" id="GO:0006355">
    <property type="term" value="P:regulation of DNA-templated transcription"/>
    <property type="evidence" value="ECO:0007669"/>
    <property type="project" value="InterPro"/>
</dbReference>
<dbReference type="Pfam" id="PF17723">
    <property type="entry name" value="RHH_8"/>
    <property type="match status" value="1"/>
</dbReference>
<dbReference type="InterPro" id="IPR010985">
    <property type="entry name" value="Ribbon_hlx_hlx"/>
</dbReference>